<dbReference type="SUPFAM" id="SSF49299">
    <property type="entry name" value="PKD domain"/>
    <property type="match status" value="2"/>
</dbReference>
<name>A0A2N3HTR6_9BACT</name>
<dbReference type="EMBL" id="MVDE01000045">
    <property type="protein sequence ID" value="PKQ61464.1"/>
    <property type="molecule type" value="Genomic_DNA"/>
</dbReference>
<dbReference type="SUPFAM" id="SSF82171">
    <property type="entry name" value="DPP6 N-terminal domain-like"/>
    <property type="match status" value="1"/>
</dbReference>
<comment type="caution">
    <text evidence="2">The sequence shown here is derived from an EMBL/GenBank/DDBJ whole genome shotgun (WGS) entry which is preliminary data.</text>
</comment>
<accession>A0A2N3HTR6</accession>
<feature type="domain" description="PKD" evidence="1">
    <location>
        <begin position="353"/>
        <end position="386"/>
    </location>
</feature>
<dbReference type="Pfam" id="PF18911">
    <property type="entry name" value="PKD_4"/>
    <property type="match status" value="2"/>
</dbReference>
<organism evidence="2 3">
    <name type="scientific">Labilibaculum manganireducens</name>
    <dbReference type="NCBI Taxonomy" id="1940525"/>
    <lineage>
        <taxon>Bacteria</taxon>
        <taxon>Pseudomonadati</taxon>
        <taxon>Bacteroidota</taxon>
        <taxon>Bacteroidia</taxon>
        <taxon>Marinilabiliales</taxon>
        <taxon>Marinifilaceae</taxon>
        <taxon>Labilibaculum</taxon>
    </lineage>
</organism>
<dbReference type="InterPro" id="IPR011659">
    <property type="entry name" value="WD40"/>
</dbReference>
<evidence type="ECO:0000313" key="2">
    <source>
        <dbReference type="EMBL" id="PKQ61464.1"/>
    </source>
</evidence>
<dbReference type="InterPro" id="IPR013783">
    <property type="entry name" value="Ig-like_fold"/>
</dbReference>
<evidence type="ECO:0000259" key="1">
    <source>
        <dbReference type="PROSITE" id="PS50093"/>
    </source>
</evidence>
<dbReference type="InterPro" id="IPR035986">
    <property type="entry name" value="PKD_dom_sf"/>
</dbReference>
<dbReference type="AlphaFoldDB" id="A0A2N3HTR6"/>
<reference evidence="2 3" key="1">
    <citation type="journal article" date="2017" name="Front. Microbiol.">
        <title>Labilibaculum manganireducens gen. nov., sp. nov. and Labilibaculum filiforme sp. nov., Novel Bacteroidetes Isolated from Subsurface Sediments of the Baltic Sea.</title>
        <authorList>
            <person name="Vandieken V."/>
            <person name="Marshall I.P."/>
            <person name="Niemann H."/>
            <person name="Engelen B."/>
            <person name="Cypionka H."/>
        </authorList>
    </citation>
    <scope>NUCLEOTIDE SEQUENCE [LARGE SCALE GENOMIC DNA]</scope>
    <source>
        <strain evidence="2 3">59.10-2M</strain>
    </source>
</reference>
<evidence type="ECO:0000313" key="3">
    <source>
        <dbReference type="Proteomes" id="UP000233618"/>
    </source>
</evidence>
<gene>
    <name evidence="2" type="ORF">BZG01_19270</name>
</gene>
<dbReference type="PROSITE" id="PS50093">
    <property type="entry name" value="PKD"/>
    <property type="match status" value="2"/>
</dbReference>
<dbReference type="Gene3D" id="2.60.40.10">
    <property type="entry name" value="Immunoglobulins"/>
    <property type="match status" value="2"/>
</dbReference>
<sequence>MILNIQLKFIVLEIYKERIMNKFFTIILLVLFTLISSFFANGQTANYEVNLSSFCSVQDDEYSSAYYKDGIVFCSNKRTDLFVTFSTPEDKELFNMFYVPVQGDSLGKSPAILATELMTNFNDGPACFGSNDSVIIFSRNNEVTSKKKDTKDDRNKLGLFTSHLNGIVWSNPEPFEYNSLDHHITMPSISKDGSQLFFVSDMSGGFGGLDIYVCKKGNNAWGTPQNLGAEINTKGNESFPFISDSGELFFASDGHKGLGGLDIFSSKMIDGEWQKVLHINTPINSEFDDFGLITDRNFENGYFSSNRNGNDDIFDFKTIFPQFTNCDTIKENQYCFLFYDEYYTPVDTAMSYYEWLFGDGVKVKGKEAEHCYDGPGKYTVELNIMDKRTGEVFMRQTNYEFELLDFEQAYISCVDEALTKNQINFEASKTNLPSINLEKYFWDFGDGILDEGISVSHSYDDAGLYNIVLGVLSEKDSLGDRKKICVKKNLAIVKNPTALMRMKLENKPYNKNNPSTDRNFVVQQELYDSFIIQPKLIHITSDARGILKAFDLVFFESFEKEKYFINSNIEESEEIDLNSNPAKALALESLLNSSRKSNAKLHSIEKELQVLSSQFQYSFIEVEKQSFSESATPILNRLLEILLSNTLLELKIGYHVNTQSNQSFDRAGKATQSVADYLIERGVEKIRLRTAVYEITNQLGEENKDTSSLEFKAIKE</sequence>
<feature type="domain" description="PKD" evidence="1">
    <location>
        <begin position="406"/>
        <end position="471"/>
    </location>
</feature>
<proteinExistence type="predicted"/>
<dbReference type="Pfam" id="PF07676">
    <property type="entry name" value="PD40"/>
    <property type="match status" value="2"/>
</dbReference>
<dbReference type="Proteomes" id="UP000233618">
    <property type="component" value="Unassembled WGS sequence"/>
</dbReference>
<protein>
    <recommendedName>
        <fullName evidence="1">PKD domain-containing protein</fullName>
    </recommendedName>
</protein>
<dbReference type="InterPro" id="IPR000601">
    <property type="entry name" value="PKD_dom"/>
</dbReference>
<dbReference type="CDD" id="cd00146">
    <property type="entry name" value="PKD"/>
    <property type="match status" value="1"/>
</dbReference>
<keyword evidence="3" id="KW-1185">Reference proteome</keyword>